<dbReference type="AlphaFoldDB" id="A0A813L967"/>
<feature type="transmembrane region" description="Helical" evidence="1">
    <location>
        <begin position="203"/>
        <end position="224"/>
    </location>
</feature>
<dbReference type="Gene3D" id="1.20.120.1770">
    <property type="match status" value="1"/>
</dbReference>
<dbReference type="Gene3D" id="3.90.226.10">
    <property type="entry name" value="2-enoyl-CoA Hydratase, Chain A, domain 1"/>
    <property type="match status" value="1"/>
</dbReference>
<gene>
    <name evidence="2" type="ORF">PGLA2088_LOCUS40669</name>
</gene>
<dbReference type="Proteomes" id="UP000626109">
    <property type="component" value="Unassembled WGS sequence"/>
</dbReference>
<feature type="transmembrane region" description="Helical" evidence="1">
    <location>
        <begin position="267"/>
        <end position="285"/>
    </location>
</feature>
<evidence type="ECO:0000313" key="2">
    <source>
        <dbReference type="EMBL" id="CAE8719456.1"/>
    </source>
</evidence>
<accession>A0A813L967</accession>
<keyword evidence="1" id="KW-1133">Transmembrane helix</keyword>
<keyword evidence="1" id="KW-0812">Transmembrane</keyword>
<dbReference type="PANTHER" id="PTHR36738:SF1">
    <property type="entry name" value="EXPRESSED PROTEIN"/>
    <property type="match status" value="1"/>
</dbReference>
<reference evidence="2" key="1">
    <citation type="submission" date="2021-02" db="EMBL/GenBank/DDBJ databases">
        <authorList>
            <person name="Dougan E. K."/>
            <person name="Rhodes N."/>
            <person name="Thang M."/>
            <person name="Chan C."/>
        </authorList>
    </citation>
    <scope>NUCLEOTIDE SEQUENCE</scope>
</reference>
<feature type="transmembrane region" description="Helical" evidence="1">
    <location>
        <begin position="236"/>
        <end position="255"/>
    </location>
</feature>
<dbReference type="EMBL" id="CAJNNW010033545">
    <property type="protein sequence ID" value="CAE8719456.1"/>
    <property type="molecule type" value="Genomic_DNA"/>
</dbReference>
<comment type="caution">
    <text evidence="2">The sequence shown here is derived from an EMBL/GenBank/DDBJ whole genome shotgun (WGS) entry which is preliminary data.</text>
</comment>
<organism evidence="2 3">
    <name type="scientific">Polarella glacialis</name>
    <name type="common">Dinoflagellate</name>
    <dbReference type="NCBI Taxonomy" id="89957"/>
    <lineage>
        <taxon>Eukaryota</taxon>
        <taxon>Sar</taxon>
        <taxon>Alveolata</taxon>
        <taxon>Dinophyceae</taxon>
        <taxon>Suessiales</taxon>
        <taxon>Suessiaceae</taxon>
        <taxon>Polarella</taxon>
    </lineage>
</organism>
<dbReference type="Pfam" id="PF13301">
    <property type="entry name" value="DUF4079"/>
    <property type="match status" value="1"/>
</dbReference>
<sequence length="291" mass="30748">MATASPRVPKAVPAGSFPEAPAFLDEAGLSQNGSVLVYYGAHEKEGVAYELKSIAWRLLEDVGVAIAAYNAPKSLHCLSPNQQMETFLVLEHAKRDPRVRALVWTGTGVKAALSSAFKGPTVWCAMLGPSCRLNLWNRQFKAAVESGLAPDFLVHWGHGAAMGTVLVAMGGYGTFLGWQVRFGNGAVEYPLTLGKTAKEMHPLLMGGALFLFLLGGQGGLILLATQGQPILQSAHSSTAVLGLGLMAIQASLGLTMGNAPEKRTVHAFAGTAIMVLLSVHMYFGLNLGNSF</sequence>
<evidence type="ECO:0000313" key="3">
    <source>
        <dbReference type="Proteomes" id="UP000626109"/>
    </source>
</evidence>
<keyword evidence="1" id="KW-0472">Membrane</keyword>
<evidence type="ECO:0000256" key="1">
    <source>
        <dbReference type="SAM" id="Phobius"/>
    </source>
</evidence>
<dbReference type="InterPro" id="IPR025067">
    <property type="entry name" value="DUF4079"/>
</dbReference>
<proteinExistence type="predicted"/>
<protein>
    <submittedName>
        <fullName evidence="2">Uncharacterized protein</fullName>
    </submittedName>
</protein>
<name>A0A813L967_POLGL</name>
<dbReference type="PANTHER" id="PTHR36738">
    <property type="entry name" value="EXPRESSED PROTEIN"/>
    <property type="match status" value="1"/>
</dbReference>